<dbReference type="AlphaFoldDB" id="A0A2P6N754"/>
<feature type="region of interest" description="Disordered" evidence="1">
    <location>
        <begin position="39"/>
        <end position="68"/>
    </location>
</feature>
<proteinExistence type="predicted"/>
<evidence type="ECO:0000313" key="3">
    <source>
        <dbReference type="Proteomes" id="UP000241769"/>
    </source>
</evidence>
<evidence type="ECO:0000313" key="2">
    <source>
        <dbReference type="EMBL" id="PRP79791.1"/>
    </source>
</evidence>
<sequence>MGFHPLWNFTGIPPRAKFFTAPPTVTRSTLESSIWAPQHLQEDPHKCTREDKNVSSATSNDQVKRQSQTDNRWMMYGYNPFEGLYDEGRRVSDEAVVYGVWPYPAQIEHRRSCSF</sequence>
<dbReference type="EMBL" id="MDYQ01000170">
    <property type="protein sequence ID" value="PRP79791.1"/>
    <property type="molecule type" value="Genomic_DNA"/>
</dbReference>
<comment type="caution">
    <text evidence="2">The sequence shown here is derived from an EMBL/GenBank/DDBJ whole genome shotgun (WGS) entry which is preliminary data.</text>
</comment>
<gene>
    <name evidence="2" type="ORF">PROFUN_12545</name>
</gene>
<reference evidence="2 3" key="1">
    <citation type="journal article" date="2018" name="Genome Biol. Evol.">
        <title>Multiple Roots of Fruiting Body Formation in Amoebozoa.</title>
        <authorList>
            <person name="Hillmann F."/>
            <person name="Forbes G."/>
            <person name="Novohradska S."/>
            <person name="Ferling I."/>
            <person name="Riege K."/>
            <person name="Groth M."/>
            <person name="Westermann M."/>
            <person name="Marz M."/>
            <person name="Spaller T."/>
            <person name="Winckler T."/>
            <person name="Schaap P."/>
            <person name="Glockner G."/>
        </authorList>
    </citation>
    <scope>NUCLEOTIDE SEQUENCE [LARGE SCALE GENOMIC DNA]</scope>
    <source>
        <strain evidence="2 3">Jena</strain>
    </source>
</reference>
<dbReference type="Proteomes" id="UP000241769">
    <property type="component" value="Unassembled WGS sequence"/>
</dbReference>
<dbReference type="InParanoid" id="A0A2P6N754"/>
<feature type="compositionally biased region" description="Basic and acidic residues" evidence="1">
    <location>
        <begin position="40"/>
        <end position="53"/>
    </location>
</feature>
<protein>
    <submittedName>
        <fullName evidence="2">Uncharacterized protein</fullName>
    </submittedName>
</protein>
<evidence type="ECO:0000256" key="1">
    <source>
        <dbReference type="SAM" id="MobiDB-lite"/>
    </source>
</evidence>
<organism evidence="2 3">
    <name type="scientific">Planoprotostelium fungivorum</name>
    <dbReference type="NCBI Taxonomy" id="1890364"/>
    <lineage>
        <taxon>Eukaryota</taxon>
        <taxon>Amoebozoa</taxon>
        <taxon>Evosea</taxon>
        <taxon>Variosea</taxon>
        <taxon>Cavosteliida</taxon>
        <taxon>Cavosteliaceae</taxon>
        <taxon>Planoprotostelium</taxon>
    </lineage>
</organism>
<name>A0A2P6N754_9EUKA</name>
<accession>A0A2P6N754</accession>
<feature type="compositionally biased region" description="Polar residues" evidence="1">
    <location>
        <begin position="54"/>
        <end position="68"/>
    </location>
</feature>
<keyword evidence="3" id="KW-1185">Reference proteome</keyword>